<protein>
    <submittedName>
        <fullName evidence="3">CW domain-containing protein</fullName>
    </submittedName>
</protein>
<organism evidence="2 3">
    <name type="scientific">Caenorhabditis tropicalis</name>
    <dbReference type="NCBI Taxonomy" id="1561998"/>
    <lineage>
        <taxon>Eukaryota</taxon>
        <taxon>Metazoa</taxon>
        <taxon>Ecdysozoa</taxon>
        <taxon>Nematoda</taxon>
        <taxon>Chromadorea</taxon>
        <taxon>Rhabditida</taxon>
        <taxon>Rhabditina</taxon>
        <taxon>Rhabditomorpha</taxon>
        <taxon>Rhabditoidea</taxon>
        <taxon>Rhabditidae</taxon>
        <taxon>Peloderinae</taxon>
        <taxon>Caenorhabditis</taxon>
    </lineage>
</organism>
<evidence type="ECO:0000256" key="1">
    <source>
        <dbReference type="SAM" id="SignalP"/>
    </source>
</evidence>
<proteinExistence type="predicted"/>
<feature type="chain" id="PRO_5009308291" evidence="1">
    <location>
        <begin position="20"/>
        <end position="175"/>
    </location>
</feature>
<name>A0A1I7TYZ6_9PELO</name>
<keyword evidence="1" id="KW-0732">Signal</keyword>
<dbReference type="AlphaFoldDB" id="A0A1I7TYZ6"/>
<dbReference type="WBParaSite" id="Csp11.Scaffold629.g13199.t1">
    <property type="protein sequence ID" value="Csp11.Scaffold629.g13199.t1"/>
    <property type="gene ID" value="Csp11.Scaffold629.g13199"/>
</dbReference>
<feature type="signal peptide" evidence="1">
    <location>
        <begin position="1"/>
        <end position="19"/>
    </location>
</feature>
<sequence>MRFVQLFSYFSTLSQFLLADNFQFTVILKEQASKKSDTDQKYLILSTNLACGNQNCDYSVNIDNYSNTFFKVLVNNHECPNSNCINVFHQHQVVNVTVHKIATGEYLEIIDLEFERSPKIVILGCEVGYYNDGQCTKVNETVNDLDEPKSFYDEVCVCASSQTQYCDERTADGTW</sequence>
<keyword evidence="2" id="KW-1185">Reference proteome</keyword>
<evidence type="ECO:0000313" key="2">
    <source>
        <dbReference type="Proteomes" id="UP000095282"/>
    </source>
</evidence>
<dbReference type="Proteomes" id="UP000095282">
    <property type="component" value="Unplaced"/>
</dbReference>
<dbReference type="eggNOG" id="ENOG502TG4R">
    <property type="taxonomic scope" value="Eukaryota"/>
</dbReference>
<reference evidence="3" key="1">
    <citation type="submission" date="2016-11" db="UniProtKB">
        <authorList>
            <consortium name="WormBaseParasite"/>
        </authorList>
    </citation>
    <scope>IDENTIFICATION</scope>
</reference>
<accession>A0A1I7TYZ6</accession>
<evidence type="ECO:0000313" key="3">
    <source>
        <dbReference type="WBParaSite" id="Csp11.Scaffold629.g13199.t1"/>
    </source>
</evidence>
<dbReference type="STRING" id="1561998.A0A1I7TYZ6"/>